<dbReference type="GeneID" id="85015865"/>
<reference evidence="2 3" key="1">
    <citation type="submission" date="2020-08" db="EMBL/GenBank/DDBJ databases">
        <title>Genomic Encyclopedia of Type Strains, Phase IV (KMG-IV): sequencing the most valuable type-strain genomes for metagenomic binning, comparative biology and taxonomic classification.</title>
        <authorList>
            <person name="Goeker M."/>
        </authorList>
    </citation>
    <scope>NUCLEOTIDE SEQUENCE [LARGE SCALE GENOMIC DNA]</scope>
    <source>
        <strain evidence="2 3">DSM 17245</strain>
    </source>
</reference>
<evidence type="ECO:0000313" key="2">
    <source>
        <dbReference type="EMBL" id="MBB6042356.1"/>
    </source>
</evidence>
<keyword evidence="1" id="KW-0812">Transmembrane</keyword>
<keyword evidence="1" id="KW-1133">Transmembrane helix</keyword>
<dbReference type="AlphaFoldDB" id="A0A7W9SIE1"/>
<dbReference type="EMBL" id="JACHHH010000015">
    <property type="protein sequence ID" value="MBB6042356.1"/>
    <property type="molecule type" value="Genomic_DNA"/>
</dbReference>
<gene>
    <name evidence="2" type="ORF">HNQ46_002355</name>
</gene>
<evidence type="ECO:0000256" key="1">
    <source>
        <dbReference type="SAM" id="Phobius"/>
    </source>
</evidence>
<dbReference type="Proteomes" id="UP000522163">
    <property type="component" value="Unassembled WGS sequence"/>
</dbReference>
<dbReference type="RefSeq" id="WP_183684830.1">
    <property type="nucleotide sequence ID" value="NZ_JACHHH010000015.1"/>
</dbReference>
<proteinExistence type="predicted"/>
<keyword evidence="1" id="KW-0472">Membrane</keyword>
<feature type="transmembrane region" description="Helical" evidence="1">
    <location>
        <begin position="59"/>
        <end position="77"/>
    </location>
</feature>
<sequence>MALTAEEVEKLKELKRTEEFKKNYKLIKDELVKRDRQGVDMAAKGLICLFVLCYLPRRAGFPLAVVLLFVLIIIPFFKSKSDIDLDDIYTEQILNLILGAILPKAKIHSWGEEPIEDVKYAVPKSEKYNQFYALKFHDERNLSVCNLYAWHEEEYKSGKEKRTKTVRDFQGVLYALTLTEVYQGHVRIVPTKKLAHLNIETQGKYAGALEGEQKIDVEDVRHNENYNIYCTDEIAARKFLSPSVLAWFDEQISDQGLCAYLKGNKLYISKYTNEYMFPVPYTKKKLSEWSVEKAALYLKDLSQEAKAMASVFSK</sequence>
<comment type="caution">
    <text evidence="2">The sequence shown here is derived from an EMBL/GenBank/DDBJ whole genome shotgun (WGS) entry which is preliminary data.</text>
</comment>
<name>A0A7W9SIE1_9FIRM</name>
<evidence type="ECO:0000313" key="3">
    <source>
        <dbReference type="Proteomes" id="UP000522163"/>
    </source>
</evidence>
<dbReference type="Pfam" id="PF11335">
    <property type="entry name" value="DUF3137"/>
    <property type="match status" value="1"/>
</dbReference>
<dbReference type="InterPro" id="IPR021484">
    <property type="entry name" value="DUF3137"/>
</dbReference>
<evidence type="ECO:0008006" key="4">
    <source>
        <dbReference type="Google" id="ProtNLM"/>
    </source>
</evidence>
<protein>
    <recommendedName>
        <fullName evidence="4">DUF3137 domain-containing protein</fullName>
    </recommendedName>
</protein>
<organism evidence="2 3">
    <name type="scientific">Oribacterium sinus</name>
    <dbReference type="NCBI Taxonomy" id="237576"/>
    <lineage>
        <taxon>Bacteria</taxon>
        <taxon>Bacillati</taxon>
        <taxon>Bacillota</taxon>
        <taxon>Clostridia</taxon>
        <taxon>Lachnospirales</taxon>
        <taxon>Lachnospiraceae</taxon>
        <taxon>Oribacterium</taxon>
    </lineage>
</organism>
<accession>A0A7W9SIE1</accession>